<protein>
    <submittedName>
        <fullName evidence="3">Uncharacterized protein</fullName>
    </submittedName>
</protein>
<keyword evidence="2" id="KW-1133">Transmembrane helix</keyword>
<evidence type="ECO:0000256" key="1">
    <source>
        <dbReference type="SAM" id="MobiDB-lite"/>
    </source>
</evidence>
<keyword evidence="4" id="KW-1185">Reference proteome</keyword>
<feature type="region of interest" description="Disordered" evidence="1">
    <location>
        <begin position="104"/>
        <end position="128"/>
    </location>
</feature>
<gene>
    <name evidence="3" type="ORF">H5410_042123</name>
</gene>
<accession>A0A9J5XTV2</accession>
<dbReference type="AlphaFoldDB" id="A0A9J5XTV2"/>
<dbReference type="EMBL" id="JACXVP010000008">
    <property type="protein sequence ID" value="KAG5591609.1"/>
    <property type="molecule type" value="Genomic_DNA"/>
</dbReference>
<keyword evidence="2" id="KW-0812">Transmembrane</keyword>
<evidence type="ECO:0000313" key="3">
    <source>
        <dbReference type="EMBL" id="KAG5591609.1"/>
    </source>
</evidence>
<comment type="caution">
    <text evidence="3">The sequence shown here is derived from an EMBL/GenBank/DDBJ whole genome shotgun (WGS) entry which is preliminary data.</text>
</comment>
<keyword evidence="2" id="KW-0472">Membrane</keyword>
<evidence type="ECO:0000313" key="4">
    <source>
        <dbReference type="Proteomes" id="UP000824120"/>
    </source>
</evidence>
<dbReference type="Proteomes" id="UP000824120">
    <property type="component" value="Chromosome 8"/>
</dbReference>
<reference evidence="3 4" key="1">
    <citation type="submission" date="2020-09" db="EMBL/GenBank/DDBJ databases">
        <title>De no assembly of potato wild relative species, Solanum commersonii.</title>
        <authorList>
            <person name="Cho K."/>
        </authorList>
    </citation>
    <scope>NUCLEOTIDE SEQUENCE [LARGE SCALE GENOMIC DNA]</scope>
    <source>
        <strain evidence="3">LZ3.2</strain>
        <tissue evidence="3">Leaf</tissue>
    </source>
</reference>
<sequence length="128" mass="14186">MREPYDLGVRTNSEEIAPPEKFSASFCTTGERKNARAGLNFAAGLNCGSGFLLLDFAWTVGVFIFLKFWVSLNVYPGGKDDVPHALYVNSIPLLNTERLTRYSKIQGDDEKSPMDSIRGGSCRKSDKD</sequence>
<evidence type="ECO:0000256" key="2">
    <source>
        <dbReference type="SAM" id="Phobius"/>
    </source>
</evidence>
<organism evidence="3 4">
    <name type="scientific">Solanum commersonii</name>
    <name type="common">Commerson's wild potato</name>
    <name type="synonym">Commerson's nightshade</name>
    <dbReference type="NCBI Taxonomy" id="4109"/>
    <lineage>
        <taxon>Eukaryota</taxon>
        <taxon>Viridiplantae</taxon>
        <taxon>Streptophyta</taxon>
        <taxon>Embryophyta</taxon>
        <taxon>Tracheophyta</taxon>
        <taxon>Spermatophyta</taxon>
        <taxon>Magnoliopsida</taxon>
        <taxon>eudicotyledons</taxon>
        <taxon>Gunneridae</taxon>
        <taxon>Pentapetalae</taxon>
        <taxon>asterids</taxon>
        <taxon>lamiids</taxon>
        <taxon>Solanales</taxon>
        <taxon>Solanaceae</taxon>
        <taxon>Solanoideae</taxon>
        <taxon>Solaneae</taxon>
        <taxon>Solanum</taxon>
    </lineage>
</organism>
<name>A0A9J5XTV2_SOLCO</name>
<feature type="transmembrane region" description="Helical" evidence="2">
    <location>
        <begin position="51"/>
        <end position="70"/>
    </location>
</feature>
<proteinExistence type="predicted"/>